<evidence type="ECO:0000259" key="1">
    <source>
        <dbReference type="Pfam" id="PF20478"/>
    </source>
</evidence>
<dbReference type="GO" id="GO:0005524">
    <property type="term" value="F:ATP binding"/>
    <property type="evidence" value="ECO:0007669"/>
    <property type="project" value="InterPro"/>
</dbReference>
<reference evidence="2" key="3">
    <citation type="submission" date="2025-09" db="UniProtKB">
        <authorList>
            <consortium name="Ensembl"/>
        </authorList>
    </citation>
    <scope>IDENTIFICATION</scope>
</reference>
<dbReference type="OMA" id="ENCIARH"/>
<feature type="domain" description="P2X purinoreceptor 7 intracellular" evidence="1">
    <location>
        <begin position="27"/>
        <end position="154"/>
    </location>
</feature>
<proteinExistence type="predicted"/>
<dbReference type="InterPro" id="IPR046815">
    <property type="entry name" value="P2RX7_C"/>
</dbReference>
<reference evidence="2" key="2">
    <citation type="submission" date="2025-08" db="UniProtKB">
        <authorList>
            <consortium name="Ensembl"/>
        </authorList>
    </citation>
    <scope>IDENTIFICATION</scope>
</reference>
<dbReference type="PRINTS" id="PR01314">
    <property type="entry name" value="P2X7RECEPTOR"/>
</dbReference>
<dbReference type="PANTHER" id="PTHR36981">
    <property type="entry name" value="ZGC:195170"/>
    <property type="match status" value="1"/>
</dbReference>
<dbReference type="AlphaFoldDB" id="A0A671UGY9"/>
<dbReference type="GO" id="GO:0001614">
    <property type="term" value="F:purinergic nucleotide receptor activity"/>
    <property type="evidence" value="ECO:0007669"/>
    <property type="project" value="InterPro"/>
</dbReference>
<protein>
    <recommendedName>
        <fullName evidence="1">P2X purinoreceptor 7 intracellular domain-containing protein</fullName>
    </recommendedName>
</protein>
<dbReference type="GeneTree" id="ENSGT01150000287234"/>
<reference evidence="2" key="1">
    <citation type="submission" date="2021-04" db="EMBL/GenBank/DDBJ databases">
        <authorList>
            <consortium name="Wellcome Sanger Institute Data Sharing"/>
        </authorList>
    </citation>
    <scope>NUCLEOTIDE SEQUENCE [LARGE SCALE GENOMIC DNA]</scope>
</reference>
<sequence>MCLSLTQTLMSHGKLRDQGVKVKAKTPGPHLPDRGQPAWCICLNCRRMPTQMENLCCRQAPEQCLSRSVHLEMYCLDEGTLRLVRMTWNDIFALEDSQDMGSNNREFRFAAYRQFTIWQNGRLGRGNRRPIPSCCVLRIRLKFPDPFANYTGYKEAPFRVPD</sequence>
<accession>A0A671UGY9</accession>
<dbReference type="InParanoid" id="A0A671UGY9"/>
<dbReference type="Pfam" id="PF20478">
    <property type="entry name" value="P2RX7_C"/>
    <property type="match status" value="1"/>
</dbReference>
<dbReference type="GO" id="GO:0005216">
    <property type="term" value="F:monoatomic ion channel activity"/>
    <property type="evidence" value="ECO:0007669"/>
    <property type="project" value="InterPro"/>
</dbReference>
<evidence type="ECO:0000313" key="3">
    <source>
        <dbReference type="Proteomes" id="UP000472265"/>
    </source>
</evidence>
<dbReference type="PANTHER" id="PTHR36981:SF3">
    <property type="entry name" value="UBIQUITIN-LIKE PROTEASE FAMILY PROFILE DOMAIN-CONTAINING PROTEIN"/>
    <property type="match status" value="1"/>
</dbReference>
<organism evidence="2 3">
    <name type="scientific">Sparus aurata</name>
    <name type="common">Gilthead sea bream</name>
    <dbReference type="NCBI Taxonomy" id="8175"/>
    <lineage>
        <taxon>Eukaryota</taxon>
        <taxon>Metazoa</taxon>
        <taxon>Chordata</taxon>
        <taxon>Craniata</taxon>
        <taxon>Vertebrata</taxon>
        <taxon>Euteleostomi</taxon>
        <taxon>Actinopterygii</taxon>
        <taxon>Neopterygii</taxon>
        <taxon>Teleostei</taxon>
        <taxon>Neoteleostei</taxon>
        <taxon>Acanthomorphata</taxon>
        <taxon>Eupercaria</taxon>
        <taxon>Spariformes</taxon>
        <taxon>Sparidae</taxon>
        <taxon>Sparus</taxon>
    </lineage>
</organism>
<dbReference type="Proteomes" id="UP000472265">
    <property type="component" value="Chromosome 15"/>
</dbReference>
<dbReference type="InterPro" id="IPR003050">
    <property type="entry name" value="P2X7_purinoceptor"/>
</dbReference>
<name>A0A671UGY9_SPAAU</name>
<dbReference type="GO" id="GO:0016020">
    <property type="term" value="C:membrane"/>
    <property type="evidence" value="ECO:0007669"/>
    <property type="project" value="InterPro"/>
</dbReference>
<evidence type="ECO:0000313" key="2">
    <source>
        <dbReference type="Ensembl" id="ENSSAUP00010011949.1"/>
    </source>
</evidence>
<keyword evidence="3" id="KW-1185">Reference proteome</keyword>
<dbReference type="Ensembl" id="ENSSAUT00010012716.1">
    <property type="protein sequence ID" value="ENSSAUP00010011949.1"/>
    <property type="gene ID" value="ENSSAUG00010005730.1"/>
</dbReference>